<dbReference type="EMBL" id="HBUE01001968">
    <property type="protein sequence ID" value="CAG6444008.1"/>
    <property type="molecule type" value="Transcribed_RNA"/>
</dbReference>
<evidence type="ECO:0000313" key="1">
    <source>
        <dbReference type="EMBL" id="CAG6444008.1"/>
    </source>
</evidence>
<organism evidence="1">
    <name type="scientific">Culex pipiens</name>
    <name type="common">House mosquito</name>
    <dbReference type="NCBI Taxonomy" id="7175"/>
    <lineage>
        <taxon>Eukaryota</taxon>
        <taxon>Metazoa</taxon>
        <taxon>Ecdysozoa</taxon>
        <taxon>Arthropoda</taxon>
        <taxon>Hexapoda</taxon>
        <taxon>Insecta</taxon>
        <taxon>Pterygota</taxon>
        <taxon>Neoptera</taxon>
        <taxon>Endopterygota</taxon>
        <taxon>Diptera</taxon>
        <taxon>Nematocera</taxon>
        <taxon>Culicoidea</taxon>
        <taxon>Culicidae</taxon>
        <taxon>Culicinae</taxon>
        <taxon>Culicini</taxon>
        <taxon>Culex</taxon>
        <taxon>Culex</taxon>
    </lineage>
</organism>
<accession>A0A8D7ZT72</accession>
<reference evidence="1" key="1">
    <citation type="submission" date="2021-05" db="EMBL/GenBank/DDBJ databases">
        <authorList>
            <person name="Alioto T."/>
            <person name="Alioto T."/>
            <person name="Gomez Garrido J."/>
        </authorList>
    </citation>
    <scope>NUCLEOTIDE SEQUENCE</scope>
</reference>
<sequence length="105" mass="12101">MIDVNTQRVLVILPNVPQIFHVASPQPNRLTHVVHLDVNHVVVLAPHRYVPVEAKVEQNQKDQKCPKLPWSSKHFNSEVMSHRRLSGAIKLSQFCFNYFTPHFAV</sequence>
<dbReference type="AlphaFoldDB" id="A0A8D7ZT72"/>
<name>A0A8D7ZT72_CULPI</name>
<proteinExistence type="predicted"/>
<protein>
    <submittedName>
        <fullName evidence="1">(northern house mosquito) hypothetical protein</fullName>
    </submittedName>
</protein>